<dbReference type="Pfam" id="PF12520">
    <property type="entry name" value="DUF3723"/>
    <property type="match status" value="1"/>
</dbReference>
<feature type="coiled-coil region" evidence="1">
    <location>
        <begin position="207"/>
        <end position="234"/>
    </location>
</feature>
<feature type="coiled-coil region" evidence="1">
    <location>
        <begin position="147"/>
        <end position="181"/>
    </location>
</feature>
<evidence type="ECO:0000256" key="2">
    <source>
        <dbReference type="SAM" id="MobiDB-lite"/>
    </source>
</evidence>
<proteinExistence type="predicted"/>
<accession>J4VQA5</accession>
<sequence>MAIEKASLREFKSFLHLQGLMLFDVLVHAFAPWRRNPGARKGGRFTVRDKPDMFLDKLHAAMHRHGSDLTSFFVQRSIYFTFFGQDIDIPVVDLHVTEGVHTFDYIVLPEQISPVASLRSQRLARTLGGDAREQALQSRVEEREARLHQLAMQEQQFAANAEQLQNDFTAQNRRILALRDEERDTLARLSSLQHAEVEQVVEQVLRLETLQADEQNKQSEIAELEQRRANLGEEIRLDLLATIGRLNDDRQRQVSSMAAVETQHISAVEGLVAQESALRSKIEQLEAILQQLQARLHETAASEKDTGDEECASVDSGVQPSSPPPERARRDGCDETEESSAAGGQQTGLALEHMVRKALHSDDKVSNASDATGNAGVRRSSAASVSANEQLVKTSEVVQQVKPSSDCQGNPNDAH</sequence>
<dbReference type="AlphaFoldDB" id="J4VQA5"/>
<feature type="compositionally biased region" description="Polar residues" evidence="2">
    <location>
        <begin position="389"/>
        <end position="415"/>
    </location>
</feature>
<dbReference type="Proteomes" id="UP000002762">
    <property type="component" value="Unassembled WGS sequence"/>
</dbReference>
<keyword evidence="1" id="KW-0175">Coiled coil</keyword>
<dbReference type="EMBL" id="JH725246">
    <property type="protein sequence ID" value="EJP60870.1"/>
    <property type="molecule type" value="Genomic_DNA"/>
</dbReference>
<dbReference type="RefSeq" id="XP_008603510.1">
    <property type="nucleotide sequence ID" value="XM_008605288.1"/>
</dbReference>
<feature type="region of interest" description="Disordered" evidence="2">
    <location>
        <begin position="299"/>
        <end position="415"/>
    </location>
</feature>
<dbReference type="GeneID" id="19893203"/>
<dbReference type="HOGENOM" id="CLU_662192_0_0_1"/>
<dbReference type="InterPro" id="IPR022198">
    <property type="entry name" value="DUF3723"/>
</dbReference>
<protein>
    <submittedName>
        <fullName evidence="3">Uncharacterized protein</fullName>
    </submittedName>
</protein>
<feature type="compositionally biased region" description="Basic and acidic residues" evidence="2">
    <location>
        <begin position="353"/>
        <end position="365"/>
    </location>
</feature>
<evidence type="ECO:0000313" key="4">
    <source>
        <dbReference type="Proteomes" id="UP000002762"/>
    </source>
</evidence>
<evidence type="ECO:0000313" key="3">
    <source>
        <dbReference type="EMBL" id="EJP60870.1"/>
    </source>
</evidence>
<dbReference type="InParanoid" id="J4VQA5"/>
<feature type="compositionally biased region" description="Low complexity" evidence="2">
    <location>
        <begin position="373"/>
        <end position="388"/>
    </location>
</feature>
<keyword evidence="4" id="KW-1185">Reference proteome</keyword>
<evidence type="ECO:0000256" key="1">
    <source>
        <dbReference type="SAM" id="Coils"/>
    </source>
</evidence>
<organism evidence="3 4">
    <name type="scientific">Beauveria bassiana (strain ARSEF 2860)</name>
    <name type="common">White muscardine disease fungus</name>
    <name type="synonym">Tritirachium shiotae</name>
    <dbReference type="NCBI Taxonomy" id="655819"/>
    <lineage>
        <taxon>Eukaryota</taxon>
        <taxon>Fungi</taxon>
        <taxon>Dikarya</taxon>
        <taxon>Ascomycota</taxon>
        <taxon>Pezizomycotina</taxon>
        <taxon>Sordariomycetes</taxon>
        <taxon>Hypocreomycetidae</taxon>
        <taxon>Hypocreales</taxon>
        <taxon>Cordycipitaceae</taxon>
        <taxon>Beauveria</taxon>
    </lineage>
</organism>
<dbReference type="STRING" id="655819.J4VQA5"/>
<reference evidence="3 4" key="1">
    <citation type="journal article" date="2012" name="Sci. Rep.">
        <title>Genomic perspectives on the evolution of fungal entomopathogenicity in Beauveria bassiana.</title>
        <authorList>
            <person name="Xiao G."/>
            <person name="Ying S.H."/>
            <person name="Zheng P."/>
            <person name="Wang Z.L."/>
            <person name="Zhang S."/>
            <person name="Xie X.Q."/>
            <person name="Shang Y."/>
            <person name="St Leger R.J."/>
            <person name="Zhao G.P."/>
            <person name="Wang C."/>
            <person name="Feng M.G."/>
        </authorList>
    </citation>
    <scope>NUCLEOTIDE SEQUENCE [LARGE SCALE GENOMIC DNA]</scope>
    <source>
        <strain evidence="3 4">ARSEF 2860</strain>
    </source>
</reference>
<name>J4VQA5_BEAB2</name>
<gene>
    <name evidence="3" type="ORF">BBA_10191</name>
</gene>